<dbReference type="OrthoDB" id="3800442at2759"/>
<gene>
    <name evidence="2" type="ORF">BU26DRAFT_250801</name>
</gene>
<feature type="region of interest" description="Disordered" evidence="1">
    <location>
        <begin position="53"/>
        <end position="98"/>
    </location>
</feature>
<sequence length="192" mass="22368">GRGNRIFRTAVVIVCPCDNWQPADTTRACRFVDCGLLEKRRVPILRGAVDERECSPRRNHNLPTDPLQSSPSPTPPPARPSLRPFSRRKSSDMHSRNEDLQRQINSLQFQLNAKERHTEAADRRAREAEQREAHLKELARRFWRDEWSGMKDYVGLFNNGDRKDIDEIEKRVRAEYGELFGSDTEGRERGER</sequence>
<evidence type="ECO:0000313" key="3">
    <source>
        <dbReference type="Proteomes" id="UP000800094"/>
    </source>
</evidence>
<dbReference type="RefSeq" id="XP_033687099.1">
    <property type="nucleotide sequence ID" value="XM_033821130.1"/>
</dbReference>
<feature type="compositionally biased region" description="Low complexity" evidence="1">
    <location>
        <begin position="62"/>
        <end position="71"/>
    </location>
</feature>
<dbReference type="EMBL" id="ML987192">
    <property type="protein sequence ID" value="KAF2252095.1"/>
    <property type="molecule type" value="Genomic_DNA"/>
</dbReference>
<feature type="non-terminal residue" evidence="2">
    <location>
        <position position="1"/>
    </location>
</feature>
<reference evidence="2" key="1">
    <citation type="journal article" date="2020" name="Stud. Mycol.">
        <title>101 Dothideomycetes genomes: a test case for predicting lifestyles and emergence of pathogens.</title>
        <authorList>
            <person name="Haridas S."/>
            <person name="Albert R."/>
            <person name="Binder M."/>
            <person name="Bloem J."/>
            <person name="Labutti K."/>
            <person name="Salamov A."/>
            <person name="Andreopoulos B."/>
            <person name="Baker S."/>
            <person name="Barry K."/>
            <person name="Bills G."/>
            <person name="Bluhm B."/>
            <person name="Cannon C."/>
            <person name="Castanera R."/>
            <person name="Culley D."/>
            <person name="Daum C."/>
            <person name="Ezra D."/>
            <person name="Gonzalez J."/>
            <person name="Henrissat B."/>
            <person name="Kuo A."/>
            <person name="Liang C."/>
            <person name="Lipzen A."/>
            <person name="Lutzoni F."/>
            <person name="Magnuson J."/>
            <person name="Mondo S."/>
            <person name="Nolan M."/>
            <person name="Ohm R."/>
            <person name="Pangilinan J."/>
            <person name="Park H.-J."/>
            <person name="Ramirez L."/>
            <person name="Alfaro M."/>
            <person name="Sun H."/>
            <person name="Tritt A."/>
            <person name="Yoshinaga Y."/>
            <person name="Zwiers L.-H."/>
            <person name="Turgeon B."/>
            <person name="Goodwin S."/>
            <person name="Spatafora J."/>
            <person name="Crous P."/>
            <person name="Grigoriev I."/>
        </authorList>
    </citation>
    <scope>NUCLEOTIDE SEQUENCE</scope>
    <source>
        <strain evidence="2">CBS 122368</strain>
    </source>
</reference>
<feature type="compositionally biased region" description="Basic and acidic residues" evidence="1">
    <location>
        <begin position="89"/>
        <end position="98"/>
    </location>
</feature>
<organism evidence="2 3">
    <name type="scientific">Trematosphaeria pertusa</name>
    <dbReference type="NCBI Taxonomy" id="390896"/>
    <lineage>
        <taxon>Eukaryota</taxon>
        <taxon>Fungi</taxon>
        <taxon>Dikarya</taxon>
        <taxon>Ascomycota</taxon>
        <taxon>Pezizomycotina</taxon>
        <taxon>Dothideomycetes</taxon>
        <taxon>Pleosporomycetidae</taxon>
        <taxon>Pleosporales</taxon>
        <taxon>Massarineae</taxon>
        <taxon>Trematosphaeriaceae</taxon>
        <taxon>Trematosphaeria</taxon>
    </lineage>
</organism>
<accession>A0A6A6ING5</accession>
<evidence type="ECO:0000313" key="2">
    <source>
        <dbReference type="EMBL" id="KAF2252095.1"/>
    </source>
</evidence>
<dbReference type="Proteomes" id="UP000800094">
    <property type="component" value="Unassembled WGS sequence"/>
</dbReference>
<dbReference type="GeneID" id="54574460"/>
<evidence type="ECO:0000256" key="1">
    <source>
        <dbReference type="SAM" id="MobiDB-lite"/>
    </source>
</evidence>
<keyword evidence="3" id="KW-1185">Reference proteome</keyword>
<proteinExistence type="predicted"/>
<dbReference type="AlphaFoldDB" id="A0A6A6ING5"/>
<protein>
    <submittedName>
        <fullName evidence="2">Uncharacterized protein</fullName>
    </submittedName>
</protein>
<name>A0A6A6ING5_9PLEO</name>